<evidence type="ECO:0000313" key="1">
    <source>
        <dbReference type="EMBL" id="PNP73661.1"/>
    </source>
</evidence>
<proteinExistence type="predicted"/>
<keyword evidence="2" id="KW-1185">Reference proteome</keyword>
<reference evidence="1 2" key="1">
    <citation type="submission" date="2017-06" db="EMBL/GenBank/DDBJ databases">
        <title>Genome of Fusarium nygamai isolate CS10214.</title>
        <authorList>
            <person name="Gardiner D.M."/>
            <person name="Obanor F."/>
            <person name="Kazan K."/>
        </authorList>
    </citation>
    <scope>NUCLEOTIDE SEQUENCE [LARGE SCALE GENOMIC DNA]</scope>
    <source>
        <strain evidence="1 2">CS10214</strain>
    </source>
</reference>
<name>A0A2K0VUG8_GIBNY</name>
<dbReference type="Proteomes" id="UP000236664">
    <property type="component" value="Unassembled WGS sequence"/>
</dbReference>
<dbReference type="AlphaFoldDB" id="A0A2K0VUG8"/>
<protein>
    <submittedName>
        <fullName evidence="1">Uncharacterized protein</fullName>
    </submittedName>
</protein>
<sequence length="44" mass="4958">MATGPWQSMASPGLQAWPTLENYEAVRDEWASINQKRHRVVTGS</sequence>
<accession>A0A2K0VUG8</accession>
<dbReference type="EMBL" id="MTQA01000250">
    <property type="protein sequence ID" value="PNP73661.1"/>
    <property type="molecule type" value="Genomic_DNA"/>
</dbReference>
<gene>
    <name evidence="1" type="ORF">FNYG_12995</name>
</gene>
<dbReference type="OrthoDB" id="10496723at2759"/>
<organism evidence="1 2">
    <name type="scientific">Gibberella nygamai</name>
    <name type="common">Bean root rot disease fungus</name>
    <name type="synonym">Fusarium nygamai</name>
    <dbReference type="NCBI Taxonomy" id="42673"/>
    <lineage>
        <taxon>Eukaryota</taxon>
        <taxon>Fungi</taxon>
        <taxon>Dikarya</taxon>
        <taxon>Ascomycota</taxon>
        <taxon>Pezizomycotina</taxon>
        <taxon>Sordariomycetes</taxon>
        <taxon>Hypocreomycetidae</taxon>
        <taxon>Hypocreales</taxon>
        <taxon>Nectriaceae</taxon>
        <taxon>Fusarium</taxon>
        <taxon>Fusarium fujikuroi species complex</taxon>
    </lineage>
</organism>
<evidence type="ECO:0000313" key="2">
    <source>
        <dbReference type="Proteomes" id="UP000236664"/>
    </source>
</evidence>
<comment type="caution">
    <text evidence="1">The sequence shown here is derived from an EMBL/GenBank/DDBJ whole genome shotgun (WGS) entry which is preliminary data.</text>
</comment>